<feature type="transmembrane region" description="Helical" evidence="7">
    <location>
        <begin position="20"/>
        <end position="46"/>
    </location>
</feature>
<dbReference type="KEGG" id="asla:NCTC11923_01237"/>
<dbReference type="Proteomes" id="UP000276899">
    <property type="component" value="Chromosome"/>
</dbReference>
<keyword evidence="5 7" id="KW-0472">Membrane</keyword>
<dbReference type="GO" id="GO:0010043">
    <property type="term" value="P:response to zinc ion"/>
    <property type="evidence" value="ECO:0007669"/>
    <property type="project" value="TreeGrafter"/>
</dbReference>
<evidence type="ECO:0000256" key="1">
    <source>
        <dbReference type="ARBA" id="ARBA00004141"/>
    </source>
</evidence>
<dbReference type="STRING" id="1278298.GCA_000428685_01765"/>
<protein>
    <submittedName>
        <fullName evidence="8">Manganese transport system membrane protein mntB</fullName>
    </submittedName>
</protein>
<feature type="transmembrane region" description="Helical" evidence="7">
    <location>
        <begin position="181"/>
        <end position="209"/>
    </location>
</feature>
<name>A0A3S4WK16_9ACTO</name>
<accession>A0A3S4WK16</accession>
<evidence type="ECO:0000313" key="9">
    <source>
        <dbReference type="Proteomes" id="UP000276899"/>
    </source>
</evidence>
<evidence type="ECO:0000313" key="8">
    <source>
        <dbReference type="EMBL" id="VEG74603.1"/>
    </source>
</evidence>
<reference evidence="8 9" key="1">
    <citation type="submission" date="2018-12" db="EMBL/GenBank/DDBJ databases">
        <authorList>
            <consortium name="Pathogen Informatics"/>
        </authorList>
    </citation>
    <scope>NUCLEOTIDE SEQUENCE [LARGE SCALE GENOMIC DNA]</scope>
    <source>
        <strain evidence="8 9">NCTC11923</strain>
    </source>
</reference>
<dbReference type="SUPFAM" id="SSF81345">
    <property type="entry name" value="ABC transporter involved in vitamin B12 uptake, BtuC"/>
    <property type="match status" value="1"/>
</dbReference>
<feature type="transmembrane region" description="Helical" evidence="7">
    <location>
        <begin position="58"/>
        <end position="84"/>
    </location>
</feature>
<keyword evidence="9" id="KW-1185">Reference proteome</keyword>
<dbReference type="FunFam" id="1.10.3470.10:FF:000003">
    <property type="entry name" value="Iron ABC transporter permease SitD"/>
    <property type="match status" value="1"/>
</dbReference>
<dbReference type="PANTHER" id="PTHR30477">
    <property type="entry name" value="ABC-TRANSPORTER METAL-BINDING PROTEIN"/>
    <property type="match status" value="1"/>
</dbReference>
<dbReference type="RefSeq" id="WP_026426889.1">
    <property type="nucleotide sequence ID" value="NZ_CBCRWE010000011.1"/>
</dbReference>
<feature type="transmembrane region" description="Helical" evidence="7">
    <location>
        <begin position="125"/>
        <end position="154"/>
    </location>
</feature>
<dbReference type="Gene3D" id="1.10.3470.10">
    <property type="entry name" value="ABC transporter involved in vitamin B12 uptake, BtuC"/>
    <property type="match status" value="1"/>
</dbReference>
<dbReference type="Pfam" id="PF00950">
    <property type="entry name" value="ABC-3"/>
    <property type="match status" value="1"/>
</dbReference>
<comment type="subcellular location">
    <subcellularLocation>
        <location evidence="6">Cell membrane</location>
        <topology evidence="6">Multi-pass membrane protein</topology>
    </subcellularLocation>
    <subcellularLocation>
        <location evidence="1">Membrane</location>
        <topology evidence="1">Multi-pass membrane protein</topology>
    </subcellularLocation>
</comment>
<dbReference type="EMBL" id="LR134363">
    <property type="protein sequence ID" value="VEG74603.1"/>
    <property type="molecule type" value="Genomic_DNA"/>
</dbReference>
<evidence type="ECO:0000256" key="5">
    <source>
        <dbReference type="ARBA" id="ARBA00023136"/>
    </source>
</evidence>
<dbReference type="PANTHER" id="PTHR30477:SF13">
    <property type="entry name" value="IRON TRANSPORT SYSTEM MEMBRANE PROTEIN HI_0360-RELATED"/>
    <property type="match status" value="1"/>
</dbReference>
<feature type="transmembrane region" description="Helical" evidence="7">
    <location>
        <begin position="250"/>
        <end position="269"/>
    </location>
</feature>
<evidence type="ECO:0000256" key="6">
    <source>
        <dbReference type="RuleBase" id="RU003943"/>
    </source>
</evidence>
<evidence type="ECO:0000256" key="4">
    <source>
        <dbReference type="ARBA" id="ARBA00022989"/>
    </source>
</evidence>
<dbReference type="AlphaFoldDB" id="A0A3S4WK16"/>
<evidence type="ECO:0000256" key="7">
    <source>
        <dbReference type="SAM" id="Phobius"/>
    </source>
</evidence>
<keyword evidence="4 7" id="KW-1133">Transmembrane helix</keyword>
<dbReference type="InterPro" id="IPR037294">
    <property type="entry name" value="ABC_BtuC-like"/>
</dbReference>
<dbReference type="CDD" id="cd06550">
    <property type="entry name" value="TM_ABC_iron-siderophores_like"/>
    <property type="match status" value="1"/>
</dbReference>
<dbReference type="GO" id="GO:0055085">
    <property type="term" value="P:transmembrane transport"/>
    <property type="evidence" value="ECO:0007669"/>
    <property type="project" value="InterPro"/>
</dbReference>
<keyword evidence="6" id="KW-0813">Transport</keyword>
<evidence type="ECO:0000256" key="3">
    <source>
        <dbReference type="ARBA" id="ARBA00022692"/>
    </source>
</evidence>
<organism evidence="8 9">
    <name type="scientific">Actinomyces slackii</name>
    <dbReference type="NCBI Taxonomy" id="52774"/>
    <lineage>
        <taxon>Bacteria</taxon>
        <taxon>Bacillati</taxon>
        <taxon>Actinomycetota</taxon>
        <taxon>Actinomycetes</taxon>
        <taxon>Actinomycetales</taxon>
        <taxon>Actinomycetaceae</taxon>
        <taxon>Actinomyces</taxon>
    </lineage>
</organism>
<proteinExistence type="inferred from homology"/>
<dbReference type="GO" id="GO:0071281">
    <property type="term" value="P:cellular response to iron ion"/>
    <property type="evidence" value="ECO:0007669"/>
    <property type="project" value="UniProtKB-ARBA"/>
</dbReference>
<feature type="transmembrane region" description="Helical" evidence="7">
    <location>
        <begin position="96"/>
        <end position="113"/>
    </location>
</feature>
<sequence length="290" mass="30415">MSAVITVLTEPFSYGFMTNAFLVATAASLVCALLSCWLVLIGWSLLGDAISHAVLPGVVLAHMLGLPFTLGALVFGMASVALIGVVRDTSRVKGDAAIGVVFTAFFAAGLILKSRNPANTDLNSIIFGNVLGISPVDRAMVLSLAAVVTAVLLAKRRDLTLFAFDRTHAHAIGLRPARINALLLVLLALTTIVALQVVGVILVVAMLIIPGSTAHLLTDRMGTMLLVAPAIATGSTVIGLYIAYWTNASSAGWIIVCQSLAFGAAYLGSPRHGIIPRMMRRRRESRGSLG</sequence>
<evidence type="ECO:0000256" key="2">
    <source>
        <dbReference type="ARBA" id="ARBA00008034"/>
    </source>
</evidence>
<feature type="transmembrane region" description="Helical" evidence="7">
    <location>
        <begin position="221"/>
        <end position="244"/>
    </location>
</feature>
<comment type="similarity">
    <text evidence="2 6">Belongs to the ABC-3 integral membrane protein family.</text>
</comment>
<dbReference type="GO" id="GO:0043190">
    <property type="term" value="C:ATP-binding cassette (ABC) transporter complex"/>
    <property type="evidence" value="ECO:0007669"/>
    <property type="project" value="InterPro"/>
</dbReference>
<dbReference type="InterPro" id="IPR001626">
    <property type="entry name" value="ABC_TroCD"/>
</dbReference>
<keyword evidence="3 6" id="KW-0812">Transmembrane</keyword>
<gene>
    <name evidence="8" type="primary">mntB_1</name>
    <name evidence="8" type="ORF">NCTC11923_01237</name>
</gene>